<reference evidence="3" key="1">
    <citation type="submission" date="2018-05" db="EMBL/GenBank/DDBJ databases">
        <title>Draft genome of Mucuna pruriens seed.</title>
        <authorList>
            <person name="Nnadi N.E."/>
            <person name="Vos R."/>
            <person name="Hasami M.H."/>
            <person name="Devisetty U.K."/>
            <person name="Aguiy J.C."/>
        </authorList>
    </citation>
    <scope>NUCLEOTIDE SEQUENCE [LARGE SCALE GENOMIC DNA]</scope>
    <source>
        <strain evidence="3">JCA_2017</strain>
    </source>
</reference>
<dbReference type="EMBL" id="QJKJ01004101">
    <property type="protein sequence ID" value="RDX95551.1"/>
    <property type="molecule type" value="Genomic_DNA"/>
</dbReference>
<dbReference type="Gene3D" id="1.10.340.70">
    <property type="match status" value="1"/>
</dbReference>
<comment type="caution">
    <text evidence="3">The sequence shown here is derived from an EMBL/GenBank/DDBJ whole genome shotgun (WGS) entry which is preliminary data.</text>
</comment>
<name>A0A371GYG3_MUCPR</name>
<dbReference type="Gene3D" id="3.30.70.270">
    <property type="match status" value="2"/>
</dbReference>
<accession>A0A371GYG3</accession>
<gene>
    <name evidence="3" type="primary">pol</name>
    <name evidence="3" type="ORF">CR513_21909</name>
</gene>
<evidence type="ECO:0000256" key="1">
    <source>
        <dbReference type="ARBA" id="ARBA00023268"/>
    </source>
</evidence>
<feature type="non-terminal residue" evidence="3">
    <location>
        <position position="1"/>
    </location>
</feature>
<sequence length="369" mass="42382">MTSIFSDLLQDCMEVFMDDFTVYADSFDACLENLSKVLVRCIDTNLILNFEKFHFMVIEGILLGHLVSNRGIKVNKSKIDIITSLPNHACVREVCSILGHVGFYRRFIKNFSKIALPLSKLLQKDVEFNFDQPCIEAFQELKNRLTSALILQAPNWELPFELICDASKSALGAILGQRVGVDKPIHVISYASRTMDPTQLNYTTIEKELLAIVFALDKFRSYLQGSKIIVFSDHATGTENSIADHLSQIERESDSMPIRDEFPYEQLLHINTSTPWFTNICNSVAASQFPLEASRLYKERLQSDAKYYIWDDPYLWRLYNDQVIRRCIPDIEIKSILQFCHAAPGGGHYRSTWTARKILNCGFYWLTIF</sequence>
<feature type="domain" description="Reverse transcriptase/retrotransposon-derived protein RNase H-like" evidence="2">
    <location>
        <begin position="131"/>
        <end position="230"/>
    </location>
</feature>
<organism evidence="3 4">
    <name type="scientific">Mucuna pruriens</name>
    <name type="common">Velvet bean</name>
    <name type="synonym">Dolichos pruriens</name>
    <dbReference type="NCBI Taxonomy" id="157652"/>
    <lineage>
        <taxon>Eukaryota</taxon>
        <taxon>Viridiplantae</taxon>
        <taxon>Streptophyta</taxon>
        <taxon>Embryophyta</taxon>
        <taxon>Tracheophyta</taxon>
        <taxon>Spermatophyta</taxon>
        <taxon>Magnoliopsida</taxon>
        <taxon>eudicotyledons</taxon>
        <taxon>Gunneridae</taxon>
        <taxon>Pentapetalae</taxon>
        <taxon>rosids</taxon>
        <taxon>fabids</taxon>
        <taxon>Fabales</taxon>
        <taxon>Fabaceae</taxon>
        <taxon>Papilionoideae</taxon>
        <taxon>50 kb inversion clade</taxon>
        <taxon>NPAAA clade</taxon>
        <taxon>indigoferoid/millettioid clade</taxon>
        <taxon>Phaseoleae</taxon>
        <taxon>Mucuna</taxon>
    </lineage>
</organism>
<dbReference type="FunFam" id="3.10.20.370:FF:000001">
    <property type="entry name" value="Retrovirus-related Pol polyprotein from transposon 17.6-like protein"/>
    <property type="match status" value="1"/>
</dbReference>
<evidence type="ECO:0000313" key="3">
    <source>
        <dbReference type="EMBL" id="RDX95551.1"/>
    </source>
</evidence>
<dbReference type="PANTHER" id="PTHR37984">
    <property type="entry name" value="PROTEIN CBG26694"/>
    <property type="match status" value="1"/>
</dbReference>
<dbReference type="AlphaFoldDB" id="A0A371GYG3"/>
<dbReference type="FunFam" id="3.30.70.270:FF:000020">
    <property type="entry name" value="Transposon Tf2-6 polyprotein-like Protein"/>
    <property type="match status" value="1"/>
</dbReference>
<dbReference type="InterPro" id="IPR043128">
    <property type="entry name" value="Rev_trsase/Diguanyl_cyclase"/>
</dbReference>
<protein>
    <submittedName>
        <fullName evidence="3">Retrovirus-related Pol polyprotein from transposon 17.6</fullName>
    </submittedName>
</protein>
<dbReference type="InterPro" id="IPR050951">
    <property type="entry name" value="Retrovirus_Pol_polyprotein"/>
</dbReference>
<evidence type="ECO:0000259" key="2">
    <source>
        <dbReference type="Pfam" id="PF17919"/>
    </source>
</evidence>
<dbReference type="CDD" id="cd09274">
    <property type="entry name" value="RNase_HI_RT_Ty3"/>
    <property type="match status" value="1"/>
</dbReference>
<dbReference type="InterPro" id="IPR043502">
    <property type="entry name" value="DNA/RNA_pol_sf"/>
</dbReference>
<evidence type="ECO:0000313" key="4">
    <source>
        <dbReference type="Proteomes" id="UP000257109"/>
    </source>
</evidence>
<dbReference type="OrthoDB" id="425619at2759"/>
<dbReference type="PANTHER" id="PTHR37984:SF5">
    <property type="entry name" value="PROTEIN NYNRIN-LIKE"/>
    <property type="match status" value="1"/>
</dbReference>
<dbReference type="InterPro" id="IPR041577">
    <property type="entry name" value="RT_RNaseH_2"/>
</dbReference>
<dbReference type="SUPFAM" id="SSF56672">
    <property type="entry name" value="DNA/RNA polymerases"/>
    <property type="match status" value="1"/>
</dbReference>
<keyword evidence="1" id="KW-0511">Multifunctional enzyme</keyword>
<dbReference type="Pfam" id="PF17919">
    <property type="entry name" value="RT_RNaseH_2"/>
    <property type="match status" value="1"/>
</dbReference>
<proteinExistence type="predicted"/>
<keyword evidence="4" id="KW-1185">Reference proteome</keyword>
<dbReference type="GO" id="GO:0003824">
    <property type="term" value="F:catalytic activity"/>
    <property type="evidence" value="ECO:0007669"/>
    <property type="project" value="UniProtKB-KW"/>
</dbReference>
<dbReference type="Proteomes" id="UP000257109">
    <property type="component" value="Unassembled WGS sequence"/>
</dbReference>